<dbReference type="Pfam" id="PF01037">
    <property type="entry name" value="AsnC_trans_reg"/>
    <property type="match status" value="1"/>
</dbReference>
<dbReference type="PROSITE" id="PS50956">
    <property type="entry name" value="HTH_ASNC_2"/>
    <property type="match status" value="1"/>
</dbReference>
<dbReference type="InterPro" id="IPR000485">
    <property type="entry name" value="AsnC-type_HTH_dom"/>
</dbReference>
<dbReference type="Gene3D" id="3.30.70.920">
    <property type="match status" value="1"/>
</dbReference>
<dbReference type="InterPro" id="IPR036388">
    <property type="entry name" value="WH-like_DNA-bd_sf"/>
</dbReference>
<dbReference type="SUPFAM" id="SSF46785">
    <property type="entry name" value="Winged helix' DNA-binding domain"/>
    <property type="match status" value="1"/>
</dbReference>
<protein>
    <submittedName>
        <fullName evidence="5">Lrp/AsnC family leucine-responsive transcriptional regulator</fullName>
    </submittedName>
</protein>
<dbReference type="CDD" id="cd00090">
    <property type="entry name" value="HTH_ARSR"/>
    <property type="match status" value="1"/>
</dbReference>
<dbReference type="GO" id="GO:0043200">
    <property type="term" value="P:response to amino acid"/>
    <property type="evidence" value="ECO:0007669"/>
    <property type="project" value="TreeGrafter"/>
</dbReference>
<comment type="caution">
    <text evidence="5">The sequence shown here is derived from an EMBL/GenBank/DDBJ whole genome shotgun (WGS) entry which is preliminary data.</text>
</comment>
<dbReference type="EMBL" id="SLWS01000009">
    <property type="protein sequence ID" value="TCO54342.1"/>
    <property type="molecule type" value="Genomic_DNA"/>
</dbReference>
<keyword evidence="3" id="KW-0804">Transcription</keyword>
<keyword evidence="6" id="KW-1185">Reference proteome</keyword>
<keyword evidence="1" id="KW-0805">Transcription regulation</keyword>
<evidence type="ECO:0000259" key="4">
    <source>
        <dbReference type="PROSITE" id="PS50956"/>
    </source>
</evidence>
<dbReference type="Gene3D" id="1.10.10.10">
    <property type="entry name" value="Winged helix-like DNA-binding domain superfamily/Winged helix DNA-binding domain"/>
    <property type="match status" value="1"/>
</dbReference>
<organism evidence="5 6">
    <name type="scientific">Actinocrispum wychmicini</name>
    <dbReference type="NCBI Taxonomy" id="1213861"/>
    <lineage>
        <taxon>Bacteria</taxon>
        <taxon>Bacillati</taxon>
        <taxon>Actinomycetota</taxon>
        <taxon>Actinomycetes</taxon>
        <taxon>Pseudonocardiales</taxon>
        <taxon>Pseudonocardiaceae</taxon>
        <taxon>Actinocrispum</taxon>
    </lineage>
</organism>
<dbReference type="GO" id="GO:0005829">
    <property type="term" value="C:cytosol"/>
    <property type="evidence" value="ECO:0007669"/>
    <property type="project" value="TreeGrafter"/>
</dbReference>
<dbReference type="SMART" id="SM00344">
    <property type="entry name" value="HTH_ASNC"/>
    <property type="match status" value="1"/>
</dbReference>
<dbReference type="RefSeq" id="WP_132123314.1">
    <property type="nucleotide sequence ID" value="NZ_SLWS01000009.1"/>
</dbReference>
<dbReference type="AlphaFoldDB" id="A0A4R2J983"/>
<dbReference type="Proteomes" id="UP000295680">
    <property type="component" value="Unassembled WGS sequence"/>
</dbReference>
<evidence type="ECO:0000313" key="6">
    <source>
        <dbReference type="Proteomes" id="UP000295680"/>
    </source>
</evidence>
<gene>
    <name evidence="5" type="ORF">EV192_109323</name>
</gene>
<evidence type="ECO:0000313" key="5">
    <source>
        <dbReference type="EMBL" id="TCO54342.1"/>
    </source>
</evidence>
<dbReference type="PRINTS" id="PR00033">
    <property type="entry name" value="HTHASNC"/>
</dbReference>
<dbReference type="InterPro" id="IPR011991">
    <property type="entry name" value="ArsR-like_HTH"/>
</dbReference>
<reference evidence="5 6" key="1">
    <citation type="submission" date="2019-03" db="EMBL/GenBank/DDBJ databases">
        <title>Genomic Encyclopedia of Type Strains, Phase IV (KMG-IV): sequencing the most valuable type-strain genomes for metagenomic binning, comparative biology and taxonomic classification.</title>
        <authorList>
            <person name="Goeker M."/>
        </authorList>
    </citation>
    <scope>NUCLEOTIDE SEQUENCE [LARGE SCALE GENOMIC DNA]</scope>
    <source>
        <strain evidence="5 6">DSM 45934</strain>
    </source>
</reference>
<dbReference type="InterPro" id="IPR036390">
    <property type="entry name" value="WH_DNA-bd_sf"/>
</dbReference>
<dbReference type="PANTHER" id="PTHR30154">
    <property type="entry name" value="LEUCINE-RESPONSIVE REGULATORY PROTEIN"/>
    <property type="match status" value="1"/>
</dbReference>
<evidence type="ECO:0000256" key="3">
    <source>
        <dbReference type="ARBA" id="ARBA00023163"/>
    </source>
</evidence>
<dbReference type="Pfam" id="PF13412">
    <property type="entry name" value="HTH_24"/>
    <property type="match status" value="1"/>
</dbReference>
<dbReference type="GO" id="GO:0043565">
    <property type="term" value="F:sequence-specific DNA binding"/>
    <property type="evidence" value="ECO:0007669"/>
    <property type="project" value="InterPro"/>
</dbReference>
<dbReference type="InterPro" id="IPR019888">
    <property type="entry name" value="Tscrpt_reg_AsnC-like"/>
</dbReference>
<keyword evidence="2" id="KW-0238">DNA-binding</keyword>
<dbReference type="InterPro" id="IPR011008">
    <property type="entry name" value="Dimeric_a/b-barrel"/>
</dbReference>
<evidence type="ECO:0000256" key="1">
    <source>
        <dbReference type="ARBA" id="ARBA00023015"/>
    </source>
</evidence>
<feature type="domain" description="HTH asnC-type" evidence="4">
    <location>
        <begin position="9"/>
        <end position="70"/>
    </location>
</feature>
<dbReference type="SUPFAM" id="SSF54909">
    <property type="entry name" value="Dimeric alpha+beta barrel"/>
    <property type="match status" value="1"/>
</dbReference>
<dbReference type="PANTHER" id="PTHR30154:SF53">
    <property type="entry name" value="HTH-TYPE TRANSCRIPTIONAL REGULATOR LRPC"/>
    <property type="match status" value="1"/>
</dbReference>
<dbReference type="InterPro" id="IPR019887">
    <property type="entry name" value="Tscrpt_reg_AsnC/Lrp_C"/>
</dbReference>
<name>A0A4R2J983_9PSEU</name>
<evidence type="ECO:0000256" key="2">
    <source>
        <dbReference type="ARBA" id="ARBA00023125"/>
    </source>
</evidence>
<sequence length="160" mass="17564">MAANQHLALDSTDCEILRLLQQDGRMTTAELARAIHMSATSAADRLRRLTDHGVIRGYRAVVDQTALGYPLTAYIRLRCYTSTTLTDYEDFLAAQPQILEAHHITGDDCYLIRIAARSVADLEELSTALSTYGRVTTNIVFSSPVPDRSLTPVAAEPVSP</sequence>
<proteinExistence type="predicted"/>
<dbReference type="OrthoDB" id="166264at2"/>
<accession>A0A4R2J983</accession>